<dbReference type="InterPro" id="IPR003115">
    <property type="entry name" value="ParB_N"/>
</dbReference>
<feature type="domain" description="ParB-like N-terminal" evidence="3">
    <location>
        <begin position="42"/>
        <end position="139"/>
    </location>
</feature>
<sequence>MKKSQEEKAKEWMEEQESTPRPGSTFGKQYIPKGITLNPIVKMVSPSSLKPNPRNDFDPLTEEEYTNLKENIALNGILDALTAKKDGTLVTGENRYRIALELKDHEDENVRRRVESIPVRYYMNELNAEEEYDILEGDNLFRRHLTAEQKKERLKRRILRKYKDDLLQDNRGGDRKSESSHSLVENTEEETNGEGSSDSEMLSEEESNNGPHRLIEDEEQKRNTSSSPEGQTELGLFFGEVGTLEEQAQGTRQKSESLKTGPDEKSNDQGDSLIGHSGKDLVNNESSLVGNGFEKSKDEGHLLISNSSKDLAKKISKNENIPFGTAKNYITEIRKELKTKEPKSSKREEKSIKKAEKKTPKQILQAKVKEFQKKYGKMSYDQKEAALERLLNSLRKVRKQQADLHKKTMELGSKDSELVELISAVGQEKRIWKLKV</sequence>
<keyword evidence="1" id="KW-0175">Coiled coil</keyword>
<evidence type="ECO:0000313" key="5">
    <source>
        <dbReference type="Proteomes" id="UP000001343"/>
    </source>
</evidence>
<evidence type="ECO:0000313" key="4">
    <source>
        <dbReference type="EMBL" id="EKR98741.1"/>
    </source>
</evidence>
<feature type="compositionally biased region" description="Basic and acidic residues" evidence="2">
    <location>
        <begin position="213"/>
        <end position="222"/>
    </location>
</feature>
<feature type="compositionally biased region" description="Basic and acidic residues" evidence="2">
    <location>
        <begin position="1"/>
        <end position="13"/>
    </location>
</feature>
<feature type="region of interest" description="Disordered" evidence="2">
    <location>
        <begin position="337"/>
        <end position="361"/>
    </location>
</feature>
<dbReference type="RefSeq" id="WP_002764351.1">
    <property type="nucleotide sequence ID" value="NZ_AKWM02000071.1"/>
</dbReference>
<comment type="caution">
    <text evidence="4">The sequence shown here is derived from an EMBL/GenBank/DDBJ whole genome shotgun (WGS) entry which is preliminary data.</text>
</comment>
<dbReference type="InterPro" id="IPR036086">
    <property type="entry name" value="ParB/Sulfiredoxin_sf"/>
</dbReference>
<evidence type="ECO:0000259" key="3">
    <source>
        <dbReference type="SMART" id="SM00470"/>
    </source>
</evidence>
<feature type="compositionally biased region" description="Basic and acidic residues" evidence="2">
    <location>
        <begin position="168"/>
        <end position="179"/>
    </location>
</feature>
<feature type="compositionally biased region" description="Basic and acidic residues" evidence="2">
    <location>
        <begin position="253"/>
        <end position="268"/>
    </location>
</feature>
<reference evidence="4 5" key="1">
    <citation type="journal article" date="2014" name="Int. J. Syst. Evol. Microbiol.">
        <title>Leptospira mayottensis sp. nov., a pathogenic species of the genus Leptospira isolated from humans.</title>
        <authorList>
            <person name="Bourhy P."/>
            <person name="Collet L."/>
            <person name="Brisse S."/>
            <person name="Picardeau M."/>
        </authorList>
    </citation>
    <scope>NUCLEOTIDE SEQUENCE [LARGE SCALE GENOMIC DNA]</scope>
    <source>
        <strain evidence="4 5">200901122</strain>
    </source>
</reference>
<dbReference type="SMART" id="SM00470">
    <property type="entry name" value="ParB"/>
    <property type="match status" value="1"/>
</dbReference>
<feature type="compositionally biased region" description="Basic and acidic residues" evidence="2">
    <location>
        <begin position="337"/>
        <end position="359"/>
    </location>
</feature>
<dbReference type="EMBL" id="AKWM02000071">
    <property type="protein sequence ID" value="EKR98741.1"/>
    <property type="molecule type" value="Genomic_DNA"/>
</dbReference>
<feature type="region of interest" description="Disordered" evidence="2">
    <location>
        <begin position="1"/>
        <end position="31"/>
    </location>
</feature>
<dbReference type="Proteomes" id="UP000001343">
    <property type="component" value="Unassembled WGS sequence"/>
</dbReference>
<accession>A0AA87SVA7</accession>
<feature type="region of interest" description="Disordered" evidence="2">
    <location>
        <begin position="168"/>
        <end position="300"/>
    </location>
</feature>
<dbReference type="Gene3D" id="3.90.1530.10">
    <property type="entry name" value="Conserved hypothetical protein from pyrococcus furiosus pfu- 392566-001, ParB domain"/>
    <property type="match status" value="1"/>
</dbReference>
<evidence type="ECO:0000256" key="1">
    <source>
        <dbReference type="SAM" id="Coils"/>
    </source>
</evidence>
<organism evidence="4 5">
    <name type="scientific">Leptospira mayottensis 200901122</name>
    <dbReference type="NCBI Taxonomy" id="1193010"/>
    <lineage>
        <taxon>Bacteria</taxon>
        <taxon>Pseudomonadati</taxon>
        <taxon>Spirochaetota</taxon>
        <taxon>Spirochaetia</taxon>
        <taxon>Leptospirales</taxon>
        <taxon>Leptospiraceae</taxon>
        <taxon>Leptospira</taxon>
    </lineage>
</organism>
<name>A0AA87SVA7_9LEPT</name>
<proteinExistence type="predicted"/>
<dbReference type="AlphaFoldDB" id="A0AA87SVA7"/>
<gene>
    <name evidence="4" type="ORF">LEP1GSC125_0058</name>
</gene>
<dbReference type="SUPFAM" id="SSF110849">
    <property type="entry name" value="ParB/Sulfiredoxin"/>
    <property type="match status" value="1"/>
</dbReference>
<evidence type="ECO:0000256" key="2">
    <source>
        <dbReference type="SAM" id="MobiDB-lite"/>
    </source>
</evidence>
<protein>
    <recommendedName>
        <fullName evidence="3">ParB-like N-terminal domain-containing protein</fullName>
    </recommendedName>
</protein>
<feature type="coiled-coil region" evidence="1">
    <location>
        <begin position="380"/>
        <end position="407"/>
    </location>
</feature>